<dbReference type="PANTHER" id="PTHR30146">
    <property type="entry name" value="LACI-RELATED TRANSCRIPTIONAL REPRESSOR"/>
    <property type="match status" value="1"/>
</dbReference>
<proteinExistence type="predicted"/>
<dbReference type="AlphaFoldDB" id="A0A7X8TNV0"/>
<dbReference type="PANTHER" id="PTHR30146:SF95">
    <property type="entry name" value="RIBOSE OPERON REPRESSOR"/>
    <property type="match status" value="1"/>
</dbReference>
<dbReference type="Gene3D" id="1.10.260.40">
    <property type="entry name" value="lambda repressor-like DNA-binding domains"/>
    <property type="match status" value="1"/>
</dbReference>
<dbReference type="CDD" id="cd01392">
    <property type="entry name" value="HTH_LacI"/>
    <property type="match status" value="1"/>
</dbReference>
<accession>A0A7X8TNV0</accession>
<reference evidence="6 7" key="1">
    <citation type="submission" date="2020-04" db="EMBL/GenBank/DDBJ databases">
        <title>Vibrio sp. SM6, a novel species isolated from seawater.</title>
        <authorList>
            <person name="Wang X."/>
        </authorList>
    </citation>
    <scope>NUCLEOTIDE SEQUENCE [LARGE SCALE GENOMIC DNA]</scope>
    <source>
        <strain evidence="6 7">SM6</strain>
    </source>
</reference>
<dbReference type="CDD" id="cd06278">
    <property type="entry name" value="PBP1_LacI-like"/>
    <property type="match status" value="1"/>
</dbReference>
<dbReference type="GO" id="GO:0000976">
    <property type="term" value="F:transcription cis-regulatory region binding"/>
    <property type="evidence" value="ECO:0007669"/>
    <property type="project" value="TreeGrafter"/>
</dbReference>
<dbReference type="Gene3D" id="3.40.50.2300">
    <property type="match status" value="2"/>
</dbReference>
<dbReference type="SUPFAM" id="SSF53822">
    <property type="entry name" value="Periplasmic binding protein-like I"/>
    <property type="match status" value="1"/>
</dbReference>
<feature type="domain" description="HTH lacI-type" evidence="5">
    <location>
        <begin position="6"/>
        <end position="60"/>
    </location>
</feature>
<evidence type="ECO:0000313" key="6">
    <source>
        <dbReference type="EMBL" id="NLS12207.1"/>
    </source>
</evidence>
<organism evidence="6 7">
    <name type="scientific">Vibrio agarilyticus</name>
    <dbReference type="NCBI Taxonomy" id="2726741"/>
    <lineage>
        <taxon>Bacteria</taxon>
        <taxon>Pseudomonadati</taxon>
        <taxon>Pseudomonadota</taxon>
        <taxon>Gammaproteobacteria</taxon>
        <taxon>Vibrionales</taxon>
        <taxon>Vibrionaceae</taxon>
        <taxon>Vibrio</taxon>
    </lineage>
</organism>
<name>A0A7X8TNV0_9VIBR</name>
<evidence type="ECO:0000313" key="7">
    <source>
        <dbReference type="Proteomes" id="UP000535589"/>
    </source>
</evidence>
<dbReference type="GO" id="GO:0003700">
    <property type="term" value="F:DNA-binding transcription factor activity"/>
    <property type="evidence" value="ECO:0007669"/>
    <property type="project" value="TreeGrafter"/>
</dbReference>
<dbReference type="SUPFAM" id="SSF47413">
    <property type="entry name" value="lambda repressor-like DNA-binding domains"/>
    <property type="match status" value="1"/>
</dbReference>
<dbReference type="InterPro" id="IPR010982">
    <property type="entry name" value="Lambda_DNA-bd_dom_sf"/>
</dbReference>
<evidence type="ECO:0000256" key="2">
    <source>
        <dbReference type="ARBA" id="ARBA00023015"/>
    </source>
</evidence>
<keyword evidence="7" id="KW-1185">Reference proteome</keyword>
<keyword evidence="2" id="KW-0805">Transcription regulation</keyword>
<dbReference type="InterPro" id="IPR000843">
    <property type="entry name" value="HTH_LacI"/>
</dbReference>
<dbReference type="PROSITE" id="PS50932">
    <property type="entry name" value="HTH_LACI_2"/>
    <property type="match status" value="1"/>
</dbReference>
<keyword evidence="4" id="KW-0804">Transcription</keyword>
<sequence>MKKSNLTSNDIAKYLGVSQSMVSRAFNPKASISDSKRAYILDGAAKLGYKPNALARSLISNRSGLIAIALDSSANPMYDLQARILASEIQAKGGHAILCPISNGDLDSAIQRAFEYQVDGVIIATSRLTSNVINQCEQYGVCLSFINRYIDGFKANCIGLDNNYAGIQAADYFFKHGCSSWAFIGSEAGSMTCEERWKSFSHRALELGIEAPIRLSASFDLESGMLAARQLIDSGNQVDAIFCANDIIGIGVLEVLKQHKVTGIRIIGVDDIPMGAWPSYQLSTIKPPTDLICQAAVEDLFDRIRGNDEHTGQYILYKGTVVERAS</sequence>
<dbReference type="InterPro" id="IPR028082">
    <property type="entry name" value="Peripla_BP_I"/>
</dbReference>
<gene>
    <name evidence="6" type="ORF">HGP28_04770</name>
</gene>
<evidence type="ECO:0000256" key="3">
    <source>
        <dbReference type="ARBA" id="ARBA00023125"/>
    </source>
</evidence>
<dbReference type="EMBL" id="JABAIK010000003">
    <property type="protein sequence ID" value="NLS12207.1"/>
    <property type="molecule type" value="Genomic_DNA"/>
</dbReference>
<protein>
    <submittedName>
        <fullName evidence="6">LacI family transcriptional regulator</fullName>
    </submittedName>
</protein>
<dbReference type="Pfam" id="PF13377">
    <property type="entry name" value="Peripla_BP_3"/>
    <property type="match status" value="1"/>
</dbReference>
<comment type="caution">
    <text evidence="6">The sequence shown here is derived from an EMBL/GenBank/DDBJ whole genome shotgun (WGS) entry which is preliminary data.</text>
</comment>
<dbReference type="RefSeq" id="WP_168835302.1">
    <property type="nucleotide sequence ID" value="NZ_JABAIK010000003.1"/>
</dbReference>
<dbReference type="Proteomes" id="UP000535589">
    <property type="component" value="Unassembled WGS sequence"/>
</dbReference>
<keyword evidence="1" id="KW-0678">Repressor</keyword>
<dbReference type="InterPro" id="IPR046335">
    <property type="entry name" value="LacI/GalR-like_sensor"/>
</dbReference>
<dbReference type="SMART" id="SM00354">
    <property type="entry name" value="HTH_LACI"/>
    <property type="match status" value="1"/>
</dbReference>
<evidence type="ECO:0000256" key="1">
    <source>
        <dbReference type="ARBA" id="ARBA00022491"/>
    </source>
</evidence>
<evidence type="ECO:0000259" key="5">
    <source>
        <dbReference type="PROSITE" id="PS50932"/>
    </source>
</evidence>
<evidence type="ECO:0000256" key="4">
    <source>
        <dbReference type="ARBA" id="ARBA00023163"/>
    </source>
</evidence>
<dbReference type="Pfam" id="PF00356">
    <property type="entry name" value="LacI"/>
    <property type="match status" value="1"/>
</dbReference>
<keyword evidence="3" id="KW-0238">DNA-binding</keyword>